<gene>
    <name evidence="3" type="ORF">ACFY35_04150</name>
</gene>
<dbReference type="PANTHER" id="PTHR13847:SF287">
    <property type="entry name" value="FAD-DEPENDENT OXIDOREDUCTASE DOMAIN-CONTAINING PROTEIN 1"/>
    <property type="match status" value="1"/>
</dbReference>
<reference evidence="3 4" key="1">
    <citation type="submission" date="2024-10" db="EMBL/GenBank/DDBJ databases">
        <title>The Natural Products Discovery Center: Release of the First 8490 Sequenced Strains for Exploring Actinobacteria Biosynthetic Diversity.</title>
        <authorList>
            <person name="Kalkreuter E."/>
            <person name="Kautsar S.A."/>
            <person name="Yang D."/>
            <person name="Bader C.D."/>
            <person name="Teijaro C.N."/>
            <person name="Fluegel L."/>
            <person name="Davis C.M."/>
            <person name="Simpson J.R."/>
            <person name="Lauterbach L."/>
            <person name="Steele A.D."/>
            <person name="Gui C."/>
            <person name="Meng S."/>
            <person name="Li G."/>
            <person name="Viehrig K."/>
            <person name="Ye F."/>
            <person name="Su P."/>
            <person name="Kiefer A.F."/>
            <person name="Nichols A."/>
            <person name="Cepeda A.J."/>
            <person name="Yan W."/>
            <person name="Fan B."/>
            <person name="Jiang Y."/>
            <person name="Adhikari A."/>
            <person name="Zheng C.-J."/>
            <person name="Schuster L."/>
            <person name="Cowan T.M."/>
            <person name="Smanski M.J."/>
            <person name="Chevrette M.G."/>
            <person name="De Carvalho L.P.S."/>
            <person name="Shen B."/>
        </authorList>
    </citation>
    <scope>NUCLEOTIDE SEQUENCE [LARGE SCALE GENOMIC DNA]</scope>
    <source>
        <strain evidence="3 4">NPDC000087</strain>
    </source>
</reference>
<name>A0ABW6W5M3_9ACTN</name>
<sequence>MEIEADVAVIGAGMAGVSVAYELAATASVVVLEQENQPAYHTTGRSAAMFLESYGSPQVRRLTTDSRPDFDTAGDLLFPRPMLWVAPPAQVAKLAAMETAQPTLVPVRPEELCPVLRPGWCAEALLEPDALEIDVLGLHQHYLGGARRRGTRIVLQAAVGSGRHEGGHWRLETTAGPVTAAAVVNAAGAWADRVAASLGVPPIGLRPMRRTAAVARATGVDRNWPIVADVGETFYFRPEGVGVLVSPADETPSEPCDARPLDEDVALAIERVNEATVLGLRSVQTAWAGLRTFASDREPVAGADPAAPGLFWLAGQGGYGIQIAPALARVAAAAVTGTEVPATLSVARFRI</sequence>
<organism evidence="3 4">
    <name type="scientific">Paractinoplanes globisporus</name>
    <dbReference type="NCBI Taxonomy" id="113565"/>
    <lineage>
        <taxon>Bacteria</taxon>
        <taxon>Bacillati</taxon>
        <taxon>Actinomycetota</taxon>
        <taxon>Actinomycetes</taxon>
        <taxon>Micromonosporales</taxon>
        <taxon>Micromonosporaceae</taxon>
        <taxon>Paractinoplanes</taxon>
    </lineage>
</organism>
<keyword evidence="4" id="KW-1185">Reference proteome</keyword>
<evidence type="ECO:0000313" key="4">
    <source>
        <dbReference type="Proteomes" id="UP001602245"/>
    </source>
</evidence>
<evidence type="ECO:0000313" key="3">
    <source>
        <dbReference type="EMBL" id="MFF5288605.1"/>
    </source>
</evidence>
<dbReference type="PANTHER" id="PTHR13847">
    <property type="entry name" value="SARCOSINE DEHYDROGENASE-RELATED"/>
    <property type="match status" value="1"/>
</dbReference>
<comment type="caution">
    <text evidence="3">The sequence shown here is derived from an EMBL/GenBank/DDBJ whole genome shotgun (WGS) entry which is preliminary data.</text>
</comment>
<dbReference type="EC" id="1.-.-.-" evidence="3"/>
<dbReference type="InterPro" id="IPR036188">
    <property type="entry name" value="FAD/NAD-bd_sf"/>
</dbReference>
<dbReference type="EMBL" id="JBIAZU010000001">
    <property type="protein sequence ID" value="MFF5288605.1"/>
    <property type="molecule type" value="Genomic_DNA"/>
</dbReference>
<dbReference type="InterPro" id="IPR006076">
    <property type="entry name" value="FAD-dep_OxRdtase"/>
</dbReference>
<dbReference type="GO" id="GO:0016491">
    <property type="term" value="F:oxidoreductase activity"/>
    <property type="evidence" value="ECO:0007669"/>
    <property type="project" value="UniProtKB-KW"/>
</dbReference>
<evidence type="ECO:0000256" key="1">
    <source>
        <dbReference type="ARBA" id="ARBA00023002"/>
    </source>
</evidence>
<accession>A0ABW6W5M3</accession>
<protein>
    <submittedName>
        <fullName evidence="3">NAD(P)/FAD-dependent oxidoreductase</fullName>
        <ecNumber evidence="3">1.-.-.-</ecNumber>
    </submittedName>
</protein>
<dbReference type="Gene3D" id="3.50.50.60">
    <property type="entry name" value="FAD/NAD(P)-binding domain"/>
    <property type="match status" value="1"/>
</dbReference>
<dbReference type="SUPFAM" id="SSF51905">
    <property type="entry name" value="FAD/NAD(P)-binding domain"/>
    <property type="match status" value="1"/>
</dbReference>
<feature type="domain" description="FAD dependent oxidoreductase" evidence="2">
    <location>
        <begin position="6"/>
        <end position="333"/>
    </location>
</feature>
<dbReference type="Proteomes" id="UP001602245">
    <property type="component" value="Unassembled WGS sequence"/>
</dbReference>
<evidence type="ECO:0000259" key="2">
    <source>
        <dbReference type="Pfam" id="PF01266"/>
    </source>
</evidence>
<dbReference type="Gene3D" id="3.30.9.10">
    <property type="entry name" value="D-Amino Acid Oxidase, subunit A, domain 2"/>
    <property type="match status" value="1"/>
</dbReference>
<proteinExistence type="predicted"/>
<dbReference type="RefSeq" id="WP_020508955.1">
    <property type="nucleotide sequence ID" value="NZ_JBIAZU010000001.1"/>
</dbReference>
<keyword evidence="1 3" id="KW-0560">Oxidoreductase</keyword>
<dbReference type="Pfam" id="PF01266">
    <property type="entry name" value="DAO"/>
    <property type="match status" value="1"/>
</dbReference>